<dbReference type="GeneID" id="59376952"/>
<feature type="compositionally biased region" description="Low complexity" evidence="1">
    <location>
        <begin position="88"/>
        <end position="103"/>
    </location>
</feature>
<feature type="compositionally biased region" description="Low complexity" evidence="1">
    <location>
        <begin position="195"/>
        <end position="205"/>
    </location>
</feature>
<dbReference type="EMBL" id="JACETU010000005">
    <property type="protein sequence ID" value="KAF7427917.1"/>
    <property type="molecule type" value="Genomic_DNA"/>
</dbReference>
<proteinExistence type="predicted"/>
<dbReference type="AlphaFoldDB" id="A0A8H6ZXK4"/>
<evidence type="ECO:0000313" key="4">
    <source>
        <dbReference type="Proteomes" id="UP000623687"/>
    </source>
</evidence>
<gene>
    <name evidence="3" type="ORF">PC9H_007134</name>
</gene>
<dbReference type="OrthoDB" id="3015443at2759"/>
<feature type="region of interest" description="Disordered" evidence="1">
    <location>
        <begin position="190"/>
        <end position="209"/>
    </location>
</feature>
<name>A0A8H6ZXK4_PLEOS</name>
<evidence type="ECO:0000256" key="2">
    <source>
        <dbReference type="SAM" id="SignalP"/>
    </source>
</evidence>
<keyword evidence="2" id="KW-0732">Signal</keyword>
<feature type="compositionally biased region" description="Low complexity" evidence="1">
    <location>
        <begin position="48"/>
        <end position="80"/>
    </location>
</feature>
<protein>
    <submittedName>
        <fullName evidence="3">Uncharacterized protein</fullName>
    </submittedName>
</protein>
<feature type="region of interest" description="Disordered" evidence="1">
    <location>
        <begin position="26"/>
        <end position="103"/>
    </location>
</feature>
<feature type="chain" id="PRO_5034604291" evidence="2">
    <location>
        <begin position="19"/>
        <end position="592"/>
    </location>
</feature>
<accession>A0A8H6ZXK4</accession>
<evidence type="ECO:0000256" key="1">
    <source>
        <dbReference type="SAM" id="MobiDB-lite"/>
    </source>
</evidence>
<reference evidence="3" key="1">
    <citation type="submission" date="2019-07" db="EMBL/GenBank/DDBJ databases">
        <authorList>
            <person name="Palmer J.M."/>
        </authorList>
    </citation>
    <scope>NUCLEOTIDE SEQUENCE</scope>
    <source>
        <strain evidence="3">PC9</strain>
    </source>
</reference>
<feature type="compositionally biased region" description="Basic residues" evidence="1">
    <location>
        <begin position="564"/>
        <end position="576"/>
    </location>
</feature>
<evidence type="ECO:0000313" key="3">
    <source>
        <dbReference type="EMBL" id="KAF7427917.1"/>
    </source>
</evidence>
<feature type="region of interest" description="Disordered" evidence="1">
    <location>
        <begin position="244"/>
        <end position="326"/>
    </location>
</feature>
<feature type="signal peptide" evidence="2">
    <location>
        <begin position="1"/>
        <end position="18"/>
    </location>
</feature>
<dbReference type="RefSeq" id="XP_036630289.1">
    <property type="nucleotide sequence ID" value="XM_036776669.1"/>
</dbReference>
<feature type="compositionally biased region" description="Basic and acidic residues" evidence="1">
    <location>
        <begin position="266"/>
        <end position="280"/>
    </location>
</feature>
<dbReference type="Proteomes" id="UP000623687">
    <property type="component" value="Unassembled WGS sequence"/>
</dbReference>
<feature type="compositionally biased region" description="Polar residues" evidence="1">
    <location>
        <begin position="535"/>
        <end position="546"/>
    </location>
</feature>
<comment type="caution">
    <text evidence="3">The sequence shown here is derived from an EMBL/GenBank/DDBJ whole genome shotgun (WGS) entry which is preliminary data.</text>
</comment>
<feature type="region of interest" description="Disordered" evidence="1">
    <location>
        <begin position="521"/>
        <end position="592"/>
    </location>
</feature>
<dbReference type="VEuPathDB" id="FungiDB:PC9H_007134"/>
<feature type="compositionally biased region" description="Basic and acidic residues" evidence="1">
    <location>
        <begin position="28"/>
        <end position="39"/>
    </location>
</feature>
<sequence length="592" mass="63861">MQLTTIFAIAVYASLVFAFATPVPRSAGAHERTLETRAEDADDAGVRSGNTSINGTITGGNSNSGNSSSNGGNNGNIGNNGNNGGNSGNSSVNGNSNQANNGNSGNVGGGVVIGGNVAGNTLGCSSNGKDAGFELSESASTMCLPRDLAAWPVTQSNSELKRSKWSFAAHSNTCPVRGWLRSQTKEHYKSAQAVSSRSRSGTTSGNPKARIIRSGGTVERIKVDQNPPTRVICPVFDQQCVGATGPAQRRTRETGEDVSNMVVRGGGDDSRCESDRSEHSTEEDEDALFSDSNDSTLRSYAQRDSMESESDNTNITTPSTTPSGLSKHALALPLVDEEREWHRCRCCRHTPNVLTTAPPFQRSSDEAAQYETQYYIDFYNFVRTTWTTKVKTKSEHPAEREDSGTGMSTLAVAAAYLRAIDLLRAMGHRVADGMNHLIKIVGQDYVDEYSTESLALDMVDGFVKVRGSLERADYSSLSRSRGGRWDFERESASEGDMWLDYYTRRFSEIIANRCDIDEATDDADDEQVESPAPTGVSNASKDASTTSRKRKAPAAQLEVDSKVLKTRFLKARRTTKKAREAGPKRGGSAKVK</sequence>
<keyword evidence="4" id="KW-1185">Reference proteome</keyword>
<feature type="compositionally biased region" description="Low complexity" evidence="1">
    <location>
        <begin position="312"/>
        <end position="323"/>
    </location>
</feature>
<feature type="compositionally biased region" description="Polar residues" evidence="1">
    <location>
        <begin position="290"/>
        <end position="299"/>
    </location>
</feature>
<organism evidence="3 4">
    <name type="scientific">Pleurotus ostreatus</name>
    <name type="common">Oyster mushroom</name>
    <name type="synonym">White-rot fungus</name>
    <dbReference type="NCBI Taxonomy" id="5322"/>
    <lineage>
        <taxon>Eukaryota</taxon>
        <taxon>Fungi</taxon>
        <taxon>Dikarya</taxon>
        <taxon>Basidiomycota</taxon>
        <taxon>Agaricomycotina</taxon>
        <taxon>Agaricomycetes</taxon>
        <taxon>Agaricomycetidae</taxon>
        <taxon>Agaricales</taxon>
        <taxon>Pleurotineae</taxon>
        <taxon>Pleurotaceae</taxon>
        <taxon>Pleurotus</taxon>
    </lineage>
</organism>